<feature type="region of interest" description="Disordered" evidence="1">
    <location>
        <begin position="28"/>
        <end position="55"/>
    </location>
</feature>
<gene>
    <name evidence="2" type="ORF">FA14DRAFT_16832</name>
</gene>
<dbReference type="EMBL" id="KZ819602">
    <property type="protein sequence ID" value="PWN37626.1"/>
    <property type="molecule type" value="Genomic_DNA"/>
</dbReference>
<sequence>MNGHFFMIRKNKQRLSVIEGDHAHCCDPRSGMRDHGVQFGRKSIGSRGRDQGQRY</sequence>
<dbReference type="InParanoid" id="A0A316VJ99"/>
<proteinExistence type="predicted"/>
<accession>A0A316VJ99</accession>
<name>A0A316VJ99_9BASI</name>
<dbReference type="RefSeq" id="XP_025357928.1">
    <property type="nucleotide sequence ID" value="XM_025500138.1"/>
</dbReference>
<dbReference type="AlphaFoldDB" id="A0A316VJ99"/>
<organism evidence="2 3">
    <name type="scientific">Meira miltonrushii</name>
    <dbReference type="NCBI Taxonomy" id="1280837"/>
    <lineage>
        <taxon>Eukaryota</taxon>
        <taxon>Fungi</taxon>
        <taxon>Dikarya</taxon>
        <taxon>Basidiomycota</taxon>
        <taxon>Ustilaginomycotina</taxon>
        <taxon>Exobasidiomycetes</taxon>
        <taxon>Exobasidiales</taxon>
        <taxon>Brachybasidiaceae</taxon>
        <taxon>Meira</taxon>
    </lineage>
</organism>
<protein>
    <submittedName>
        <fullName evidence="2">Uncharacterized protein</fullName>
    </submittedName>
</protein>
<evidence type="ECO:0000313" key="3">
    <source>
        <dbReference type="Proteomes" id="UP000245771"/>
    </source>
</evidence>
<evidence type="ECO:0000256" key="1">
    <source>
        <dbReference type="SAM" id="MobiDB-lite"/>
    </source>
</evidence>
<dbReference type="Proteomes" id="UP000245771">
    <property type="component" value="Unassembled WGS sequence"/>
</dbReference>
<reference evidence="2 3" key="1">
    <citation type="journal article" date="2018" name="Mol. Biol. Evol.">
        <title>Broad Genomic Sampling Reveals a Smut Pathogenic Ancestry of the Fungal Clade Ustilaginomycotina.</title>
        <authorList>
            <person name="Kijpornyongpan T."/>
            <person name="Mondo S.J."/>
            <person name="Barry K."/>
            <person name="Sandor L."/>
            <person name="Lee J."/>
            <person name="Lipzen A."/>
            <person name="Pangilinan J."/>
            <person name="LaButti K."/>
            <person name="Hainaut M."/>
            <person name="Henrissat B."/>
            <person name="Grigoriev I.V."/>
            <person name="Spatafora J.W."/>
            <person name="Aime M.C."/>
        </authorList>
    </citation>
    <scope>NUCLEOTIDE SEQUENCE [LARGE SCALE GENOMIC DNA]</scope>
    <source>
        <strain evidence="2 3">MCA 3882</strain>
    </source>
</reference>
<evidence type="ECO:0000313" key="2">
    <source>
        <dbReference type="EMBL" id="PWN37626.1"/>
    </source>
</evidence>
<dbReference type="GeneID" id="37021919"/>
<keyword evidence="3" id="KW-1185">Reference proteome</keyword>